<protein>
    <submittedName>
        <fullName evidence="1">Lipoprotein</fullName>
    </submittedName>
</protein>
<keyword evidence="2" id="KW-1185">Reference proteome</keyword>
<sequence length="152" mass="16456">MLETPSKSVARWVAAVLVAVLPTAACNVGEEAAKVSVNRIVGTWTARTGETLIFSADRTLVSFGLDSEKLAETDCPGGRAEGTWAFFGNRSDGLYSTSEEAKSGSKIGLYYTRPFEETCWMDLMVVDGGETLCATDDPDVPCSLDVRFTRRK</sequence>
<keyword evidence="1" id="KW-0449">Lipoprotein</keyword>
<name>A0ABP5Z235_9ACTN</name>
<proteinExistence type="predicted"/>
<organism evidence="1 2">
    <name type="scientific">Streptomyces thermolineatus</name>
    <dbReference type="NCBI Taxonomy" id="44033"/>
    <lineage>
        <taxon>Bacteria</taxon>
        <taxon>Bacillati</taxon>
        <taxon>Actinomycetota</taxon>
        <taxon>Actinomycetes</taxon>
        <taxon>Kitasatosporales</taxon>
        <taxon>Streptomycetaceae</taxon>
        <taxon>Streptomyces</taxon>
    </lineage>
</organism>
<reference evidence="2" key="1">
    <citation type="journal article" date="2019" name="Int. J. Syst. Evol. Microbiol.">
        <title>The Global Catalogue of Microorganisms (GCM) 10K type strain sequencing project: providing services to taxonomists for standard genome sequencing and annotation.</title>
        <authorList>
            <consortium name="The Broad Institute Genomics Platform"/>
            <consortium name="The Broad Institute Genome Sequencing Center for Infectious Disease"/>
            <person name="Wu L."/>
            <person name="Ma J."/>
        </authorList>
    </citation>
    <scope>NUCLEOTIDE SEQUENCE [LARGE SCALE GENOMIC DNA]</scope>
    <source>
        <strain evidence="2">JCM 6307</strain>
    </source>
</reference>
<accession>A0ABP5Z235</accession>
<comment type="caution">
    <text evidence="1">The sequence shown here is derived from an EMBL/GenBank/DDBJ whole genome shotgun (WGS) entry which is preliminary data.</text>
</comment>
<dbReference type="Proteomes" id="UP001501358">
    <property type="component" value="Unassembled WGS sequence"/>
</dbReference>
<dbReference type="RefSeq" id="WP_344383595.1">
    <property type="nucleotide sequence ID" value="NZ_BAAATA010000015.1"/>
</dbReference>
<evidence type="ECO:0000313" key="2">
    <source>
        <dbReference type="Proteomes" id="UP001501358"/>
    </source>
</evidence>
<dbReference type="EMBL" id="BAAATA010000015">
    <property type="protein sequence ID" value="GAA2490993.1"/>
    <property type="molecule type" value="Genomic_DNA"/>
</dbReference>
<evidence type="ECO:0000313" key="1">
    <source>
        <dbReference type="EMBL" id="GAA2490993.1"/>
    </source>
</evidence>
<gene>
    <name evidence="1" type="ORF">GCM10010406_28850</name>
</gene>